<dbReference type="GO" id="GO:0005634">
    <property type="term" value="C:nucleus"/>
    <property type="evidence" value="ECO:0007669"/>
    <property type="project" value="TreeGrafter"/>
</dbReference>
<evidence type="ECO:0000313" key="8">
    <source>
        <dbReference type="EMBL" id="KHJ33232.1"/>
    </source>
</evidence>
<sequence length="343" mass="39277">MMNQDVLISRYAHLDKFPREKEAIFIIKKVASLVRPIMRARSWRVGTLTEFYPEQHNLLGLNYGQGNKICLRLRYAEDKNRFLPFENITDTMLHELCHNVYGPHDEKFHALWDQLRVELEELVSKGYTGEGFLSEGHRLGGHKLGSGFDPRVVARRAAAAAEQRQMRARNSYQRFNNMAIPVLSDMRNFVLSALQRRGTIIDGCGSRINNAREIEFLANQAIRNGFTSKAEEDEANDRAISQVLWELEQEDMANTKSNSTVLSSYRRPQQPKTNTLNMMQPSQINSRSSSHMPRTKSNGSWQNSTNGWSCPTCTLQNPMNFLACEACNMKRPAEISRQFTSVQ</sequence>
<keyword evidence="3" id="KW-0862">Zinc</keyword>
<evidence type="ECO:0000256" key="1">
    <source>
        <dbReference type="ARBA" id="ARBA00022723"/>
    </source>
</evidence>
<dbReference type="InterPro" id="IPR001876">
    <property type="entry name" value="Znf_RanBP2"/>
</dbReference>
<evidence type="ECO:0000259" key="7">
    <source>
        <dbReference type="PROSITE" id="PS51397"/>
    </source>
</evidence>
<gene>
    <name evidence="8" type="ORF">EV44_g4921</name>
</gene>
<dbReference type="PANTHER" id="PTHR46622">
    <property type="entry name" value="DNA-DEPENDENT METALLOPROTEASE WSS1"/>
    <property type="match status" value="1"/>
</dbReference>
<dbReference type="SUPFAM" id="SSF90209">
    <property type="entry name" value="Ran binding protein zinc finger-like"/>
    <property type="match status" value="1"/>
</dbReference>
<name>A0A0B1P3G7_UNCNE</name>
<feature type="region of interest" description="Disordered" evidence="5">
    <location>
        <begin position="256"/>
        <end position="303"/>
    </location>
</feature>
<dbReference type="InterPro" id="IPR013536">
    <property type="entry name" value="WLM_dom"/>
</dbReference>
<dbReference type="PROSITE" id="PS50199">
    <property type="entry name" value="ZF_RANBP2_2"/>
    <property type="match status" value="1"/>
</dbReference>
<reference evidence="8 9" key="1">
    <citation type="journal article" date="2014" name="BMC Genomics">
        <title>Adaptive genomic structural variation in the grape powdery mildew pathogen, Erysiphe necator.</title>
        <authorList>
            <person name="Jones L."/>
            <person name="Riaz S."/>
            <person name="Morales-Cruz A."/>
            <person name="Amrine K.C."/>
            <person name="McGuire B."/>
            <person name="Gubler W.D."/>
            <person name="Walker M.A."/>
            <person name="Cantu D."/>
        </authorList>
    </citation>
    <scope>NUCLEOTIDE SEQUENCE [LARGE SCALE GENOMIC DNA]</scope>
    <source>
        <strain evidence="9">c</strain>
    </source>
</reference>
<dbReference type="InterPro" id="IPR036443">
    <property type="entry name" value="Znf_RanBP2_sf"/>
</dbReference>
<protein>
    <submittedName>
        <fullName evidence="8">Putative dna damage response protein wss1</fullName>
    </submittedName>
</protein>
<dbReference type="GO" id="GO:0006281">
    <property type="term" value="P:DNA repair"/>
    <property type="evidence" value="ECO:0007669"/>
    <property type="project" value="TreeGrafter"/>
</dbReference>
<dbReference type="Pfam" id="PF08325">
    <property type="entry name" value="WLM"/>
    <property type="match status" value="1"/>
</dbReference>
<dbReference type="OMA" id="ANDEVWC"/>
<dbReference type="Gene3D" id="2.30.30.380">
    <property type="entry name" value="Zn-finger domain of Sec23/24"/>
    <property type="match status" value="1"/>
</dbReference>
<evidence type="ECO:0000256" key="4">
    <source>
        <dbReference type="PROSITE-ProRule" id="PRU00322"/>
    </source>
</evidence>
<proteinExistence type="predicted"/>
<feature type="domain" description="RanBP2-type" evidence="6">
    <location>
        <begin position="304"/>
        <end position="333"/>
    </location>
</feature>
<evidence type="ECO:0000313" key="9">
    <source>
        <dbReference type="Proteomes" id="UP000030854"/>
    </source>
</evidence>
<dbReference type="GO" id="GO:0008270">
    <property type="term" value="F:zinc ion binding"/>
    <property type="evidence" value="ECO:0007669"/>
    <property type="project" value="UniProtKB-KW"/>
</dbReference>
<keyword evidence="9" id="KW-1185">Reference proteome</keyword>
<dbReference type="Proteomes" id="UP000030854">
    <property type="component" value="Unassembled WGS sequence"/>
</dbReference>
<keyword evidence="2 4" id="KW-0863">Zinc-finger</keyword>
<evidence type="ECO:0000256" key="5">
    <source>
        <dbReference type="SAM" id="MobiDB-lite"/>
    </source>
</evidence>
<dbReference type="GO" id="GO:0008237">
    <property type="term" value="F:metallopeptidase activity"/>
    <property type="evidence" value="ECO:0007669"/>
    <property type="project" value="TreeGrafter"/>
</dbReference>
<dbReference type="AlphaFoldDB" id="A0A0B1P3G7"/>
<dbReference type="PROSITE" id="PS01358">
    <property type="entry name" value="ZF_RANBP2_1"/>
    <property type="match status" value="1"/>
</dbReference>
<keyword evidence="1" id="KW-0479">Metal-binding</keyword>
<evidence type="ECO:0000256" key="2">
    <source>
        <dbReference type="ARBA" id="ARBA00022771"/>
    </source>
</evidence>
<dbReference type="InterPro" id="IPR053000">
    <property type="entry name" value="WSS1-like_metalloprotease"/>
</dbReference>
<comment type="caution">
    <text evidence="8">The sequence shown here is derived from an EMBL/GenBank/DDBJ whole genome shotgun (WGS) entry which is preliminary data.</text>
</comment>
<organism evidence="8 9">
    <name type="scientific">Uncinula necator</name>
    <name type="common">Grape powdery mildew</name>
    <dbReference type="NCBI Taxonomy" id="52586"/>
    <lineage>
        <taxon>Eukaryota</taxon>
        <taxon>Fungi</taxon>
        <taxon>Dikarya</taxon>
        <taxon>Ascomycota</taxon>
        <taxon>Pezizomycotina</taxon>
        <taxon>Leotiomycetes</taxon>
        <taxon>Erysiphales</taxon>
        <taxon>Erysiphaceae</taxon>
        <taxon>Erysiphe</taxon>
    </lineage>
</organism>
<dbReference type="PANTHER" id="PTHR46622:SF1">
    <property type="entry name" value="DNA-DEPENDENT METALLOPROTEASE WSS1"/>
    <property type="match status" value="1"/>
</dbReference>
<dbReference type="STRING" id="52586.A0A0B1P3G7"/>
<dbReference type="PROSITE" id="PS51397">
    <property type="entry name" value="WLM"/>
    <property type="match status" value="1"/>
</dbReference>
<evidence type="ECO:0000256" key="3">
    <source>
        <dbReference type="ARBA" id="ARBA00022833"/>
    </source>
</evidence>
<feature type="domain" description="WLM" evidence="7">
    <location>
        <begin position="1"/>
        <end position="176"/>
    </location>
</feature>
<dbReference type="HOGENOM" id="CLU_023057_1_1_1"/>
<evidence type="ECO:0000259" key="6">
    <source>
        <dbReference type="PROSITE" id="PS50199"/>
    </source>
</evidence>
<accession>A0A0B1P3G7</accession>
<dbReference type="EMBL" id="JNVN01001554">
    <property type="protein sequence ID" value="KHJ33232.1"/>
    <property type="molecule type" value="Genomic_DNA"/>
</dbReference>